<protein>
    <submittedName>
        <fullName evidence="2">Flagellar biosynthesis protein FlgA</fullName>
    </submittedName>
</protein>
<gene>
    <name evidence="2" type="ORF">EUA07_19875</name>
</gene>
<feature type="compositionally biased region" description="Low complexity" evidence="1">
    <location>
        <begin position="13"/>
        <end position="28"/>
    </location>
</feature>
<dbReference type="EMBL" id="SDWU01000029">
    <property type="protein sequence ID" value="RYB97467.1"/>
    <property type="molecule type" value="Genomic_DNA"/>
</dbReference>
<organism evidence="2 3">
    <name type="scientific">Nocardioides ganghwensis</name>
    <dbReference type="NCBI Taxonomy" id="252230"/>
    <lineage>
        <taxon>Bacteria</taxon>
        <taxon>Bacillati</taxon>
        <taxon>Actinomycetota</taxon>
        <taxon>Actinomycetes</taxon>
        <taxon>Propionibacteriales</taxon>
        <taxon>Nocardioidaceae</taxon>
        <taxon>Nocardioides</taxon>
    </lineage>
</organism>
<sequence>MPRNASRKSSWTPARASSRPSSHPSAHSGDVPAATRASAPGWRDPRLWIGIVLVTGSVVAGARILSGADDMTPVWSASGDLVAGQTLTAGDLRATRVRFDEGADRERYLEVDDELPAALTLTRPLSAGELVPAAALGEEPADDTVAVSIAVAAEHVPTDLVRGSRVDVWVLADRTLAQRRGRSDAELVLSDIVVLDAPVVTDAFASATSRQLVLAVPGADEESLGALLAASGDDRVRVVGRG</sequence>
<evidence type="ECO:0000313" key="2">
    <source>
        <dbReference type="EMBL" id="RYB97467.1"/>
    </source>
</evidence>
<keyword evidence="3" id="KW-1185">Reference proteome</keyword>
<dbReference type="OrthoDB" id="5192391at2"/>
<evidence type="ECO:0000313" key="3">
    <source>
        <dbReference type="Proteomes" id="UP000293291"/>
    </source>
</evidence>
<reference evidence="2 3" key="1">
    <citation type="submission" date="2019-01" db="EMBL/GenBank/DDBJ databases">
        <title>Novel species of Nocardioides.</title>
        <authorList>
            <person name="Liu Q."/>
            <person name="Xin Y.-H."/>
        </authorList>
    </citation>
    <scope>NUCLEOTIDE SEQUENCE [LARGE SCALE GENOMIC DNA]</scope>
    <source>
        <strain evidence="2 3">CGMCC 4.6875</strain>
    </source>
</reference>
<keyword evidence="2" id="KW-0966">Cell projection</keyword>
<dbReference type="Proteomes" id="UP000293291">
    <property type="component" value="Unassembled WGS sequence"/>
</dbReference>
<evidence type="ECO:0000256" key="1">
    <source>
        <dbReference type="SAM" id="MobiDB-lite"/>
    </source>
</evidence>
<dbReference type="RefSeq" id="WP_129456924.1">
    <property type="nucleotide sequence ID" value="NZ_JACXYX010000001.1"/>
</dbReference>
<proteinExistence type="predicted"/>
<keyword evidence="2" id="KW-0282">Flagellum</keyword>
<dbReference type="AlphaFoldDB" id="A0A4Q2S759"/>
<feature type="region of interest" description="Disordered" evidence="1">
    <location>
        <begin position="1"/>
        <end position="38"/>
    </location>
</feature>
<accession>A0A4Q2S759</accession>
<comment type="caution">
    <text evidence="2">The sequence shown here is derived from an EMBL/GenBank/DDBJ whole genome shotgun (WGS) entry which is preliminary data.</text>
</comment>
<keyword evidence="2" id="KW-0969">Cilium</keyword>
<name>A0A4Q2S759_9ACTN</name>